<keyword evidence="11" id="KW-1185">Reference proteome</keyword>
<reference evidence="10" key="1">
    <citation type="submission" date="2022-03" db="EMBL/GenBank/DDBJ databases">
        <authorList>
            <person name="Sayadi A."/>
        </authorList>
    </citation>
    <scope>NUCLEOTIDE SEQUENCE</scope>
</reference>
<dbReference type="PANTHER" id="PTHR43570:SF16">
    <property type="entry name" value="ALDEHYDE DEHYDROGENASE TYPE III, ISOFORM Q"/>
    <property type="match status" value="1"/>
</dbReference>
<evidence type="ECO:0000259" key="9">
    <source>
        <dbReference type="Pfam" id="PF00171"/>
    </source>
</evidence>
<keyword evidence="2 4" id="KW-0560">Oxidoreductase</keyword>
<keyword evidence="8" id="KW-0472">Membrane</keyword>
<evidence type="ECO:0000256" key="4">
    <source>
        <dbReference type="PIRNR" id="PIRNR036492"/>
    </source>
</evidence>
<dbReference type="SUPFAM" id="SSF53720">
    <property type="entry name" value="ALDH-like"/>
    <property type="match status" value="1"/>
</dbReference>
<feature type="active site" evidence="5">
    <location>
        <position position="248"/>
    </location>
</feature>
<dbReference type="InterPro" id="IPR029510">
    <property type="entry name" value="Ald_DH_CS_GLU"/>
</dbReference>
<dbReference type="FunFam" id="3.40.309.10:FF:000003">
    <property type="entry name" value="Aldehyde dehydrogenase"/>
    <property type="match status" value="1"/>
</dbReference>
<dbReference type="Gene3D" id="3.40.309.10">
    <property type="entry name" value="Aldehyde Dehydrogenase, Chain A, domain 2"/>
    <property type="match status" value="1"/>
</dbReference>
<keyword evidence="3" id="KW-0520">NAD</keyword>
<evidence type="ECO:0000313" key="11">
    <source>
        <dbReference type="Proteomes" id="UP001152888"/>
    </source>
</evidence>
<proteinExistence type="inferred from homology"/>
<dbReference type="InterPro" id="IPR016161">
    <property type="entry name" value="Ald_DH/histidinol_DH"/>
</dbReference>
<keyword evidence="8" id="KW-0812">Transmembrane</keyword>
<accession>A0A9P0NQ95</accession>
<evidence type="ECO:0000313" key="10">
    <source>
        <dbReference type="EMBL" id="CAH1954577.1"/>
    </source>
</evidence>
<dbReference type="Pfam" id="PF00171">
    <property type="entry name" value="Aldedh"/>
    <property type="match status" value="1"/>
</dbReference>
<dbReference type="InterPro" id="IPR016163">
    <property type="entry name" value="Ald_DH_C"/>
</dbReference>
<dbReference type="Gene3D" id="3.40.605.10">
    <property type="entry name" value="Aldehyde Dehydrogenase, Chain A, domain 1"/>
    <property type="match status" value="1"/>
</dbReference>
<evidence type="ECO:0000256" key="8">
    <source>
        <dbReference type="SAM" id="Phobius"/>
    </source>
</evidence>
<gene>
    <name evidence="10" type="ORF">ACAOBT_LOCUS618</name>
</gene>
<feature type="domain" description="Aldehyde dehydrogenase" evidence="9">
    <location>
        <begin position="10"/>
        <end position="432"/>
    </location>
</feature>
<organism evidence="10 11">
    <name type="scientific">Acanthoscelides obtectus</name>
    <name type="common">Bean weevil</name>
    <name type="synonym">Bruchus obtectus</name>
    <dbReference type="NCBI Taxonomy" id="200917"/>
    <lineage>
        <taxon>Eukaryota</taxon>
        <taxon>Metazoa</taxon>
        <taxon>Ecdysozoa</taxon>
        <taxon>Arthropoda</taxon>
        <taxon>Hexapoda</taxon>
        <taxon>Insecta</taxon>
        <taxon>Pterygota</taxon>
        <taxon>Neoptera</taxon>
        <taxon>Endopterygota</taxon>
        <taxon>Coleoptera</taxon>
        <taxon>Polyphaga</taxon>
        <taxon>Cucujiformia</taxon>
        <taxon>Chrysomeloidea</taxon>
        <taxon>Chrysomelidae</taxon>
        <taxon>Bruchinae</taxon>
        <taxon>Bruchini</taxon>
        <taxon>Acanthoscelides</taxon>
    </lineage>
</organism>
<comment type="similarity">
    <text evidence="1 4 7">Belongs to the aldehyde dehydrogenase family.</text>
</comment>
<dbReference type="GO" id="GO:0006081">
    <property type="term" value="P:aldehyde metabolic process"/>
    <property type="evidence" value="ECO:0007669"/>
    <property type="project" value="InterPro"/>
</dbReference>
<dbReference type="GO" id="GO:0005737">
    <property type="term" value="C:cytoplasm"/>
    <property type="evidence" value="ECO:0007669"/>
    <property type="project" value="TreeGrafter"/>
</dbReference>
<dbReference type="AlphaFoldDB" id="A0A9P0NQ95"/>
<dbReference type="PROSITE" id="PS00687">
    <property type="entry name" value="ALDEHYDE_DEHYDR_GLU"/>
    <property type="match status" value="1"/>
</dbReference>
<sequence>MPSFSKHPQEIVAQLRNTFNSGKTKPLEFRISQLKALKRMIEENVDEIAKCLYADLHKSRFEAVIMEKDFTKNEINHCLSHIREWTKREMPEKTMANMLDSVYIVHDPYGVVLVMGAWNYPLQLTLSPLIGAIAAGNCVVIKPSEISPATSKFIAEYVPKYLDSEAFTVYEGGIPETTELLKQRFDYIFYTGSTGVGRIIQEAASKHLTPVTLELGGKSPVFIDSTVDVEKTARRVMWGKCANAGQTCVAPDYVLCTRDTADKFVSAANKAIKEFFGEDPKQSGDFGRIINDRHFARIVALMKGCEIAVGGQIDSTERYIAPTILVDVKPTDPVMQEEIFGPLLPIVYVENAYDAMAFINEREKPLAMYIFSNDSHLVDTFLSTTSAGGVTVNDVVMHLTVPSLPFGGVGQSGMGYYHGKNSYDTFTHKKSVLHKDLWILGEKLGSARYPPSSTGKMKYLQLTLDPRLSFSFKYLSHIMMFALGAGMVYWLHYLKELTK</sequence>
<feature type="transmembrane region" description="Helical" evidence="8">
    <location>
        <begin position="474"/>
        <end position="494"/>
    </location>
</feature>
<dbReference type="PANTHER" id="PTHR43570">
    <property type="entry name" value="ALDEHYDE DEHYDROGENASE"/>
    <property type="match status" value="1"/>
</dbReference>
<evidence type="ECO:0000256" key="6">
    <source>
        <dbReference type="PROSITE-ProRule" id="PRU10007"/>
    </source>
</evidence>
<dbReference type="InterPro" id="IPR012394">
    <property type="entry name" value="Aldehyde_DH_NAD(P)"/>
</dbReference>
<dbReference type="FunFam" id="3.40.605.10:FF:000004">
    <property type="entry name" value="Aldehyde dehydrogenase"/>
    <property type="match status" value="1"/>
</dbReference>
<dbReference type="Proteomes" id="UP001152888">
    <property type="component" value="Unassembled WGS sequence"/>
</dbReference>
<comment type="caution">
    <text evidence="10">The sequence shown here is derived from an EMBL/GenBank/DDBJ whole genome shotgun (WGS) entry which is preliminary data.</text>
</comment>
<evidence type="ECO:0000256" key="1">
    <source>
        <dbReference type="ARBA" id="ARBA00009986"/>
    </source>
</evidence>
<dbReference type="PIRSF" id="PIRSF036492">
    <property type="entry name" value="ALDH"/>
    <property type="match status" value="1"/>
</dbReference>
<dbReference type="InterPro" id="IPR015590">
    <property type="entry name" value="Aldehyde_DH_dom"/>
</dbReference>
<dbReference type="GO" id="GO:0004029">
    <property type="term" value="F:aldehyde dehydrogenase (NAD+) activity"/>
    <property type="evidence" value="ECO:0007669"/>
    <property type="project" value="TreeGrafter"/>
</dbReference>
<dbReference type="InterPro" id="IPR016162">
    <property type="entry name" value="Ald_DH_N"/>
</dbReference>
<protein>
    <recommendedName>
        <fullName evidence="4">Aldehyde dehydrogenase</fullName>
    </recommendedName>
</protein>
<keyword evidence="8" id="KW-1133">Transmembrane helix</keyword>
<dbReference type="CDD" id="cd07132">
    <property type="entry name" value="ALDH_F3AB"/>
    <property type="match status" value="1"/>
</dbReference>
<evidence type="ECO:0000256" key="5">
    <source>
        <dbReference type="PIRSR" id="PIRSR036492-1"/>
    </source>
</evidence>
<name>A0A9P0NQ95_ACAOB</name>
<evidence type="ECO:0000256" key="2">
    <source>
        <dbReference type="ARBA" id="ARBA00023002"/>
    </source>
</evidence>
<evidence type="ECO:0000256" key="7">
    <source>
        <dbReference type="RuleBase" id="RU003345"/>
    </source>
</evidence>
<dbReference type="OrthoDB" id="440325at2759"/>
<dbReference type="EMBL" id="CAKOFQ010006655">
    <property type="protein sequence ID" value="CAH1954577.1"/>
    <property type="molecule type" value="Genomic_DNA"/>
</dbReference>
<feature type="active site" evidence="5 6">
    <location>
        <position position="214"/>
    </location>
</feature>
<evidence type="ECO:0000256" key="3">
    <source>
        <dbReference type="ARBA" id="ARBA00023027"/>
    </source>
</evidence>